<accession>A0A7W0IDF0</accession>
<sequence>MLAAGIPVQAPGVMVGEDSSGALQQVIGLLAKHRVWERFPAGV</sequence>
<reference evidence="2 3" key="1">
    <citation type="submission" date="2020-07" db="EMBL/GenBank/DDBJ databases">
        <title>Streptomyces isolated from Indian soil.</title>
        <authorList>
            <person name="Mandal S."/>
            <person name="Maiti P.K."/>
        </authorList>
    </citation>
    <scope>NUCLEOTIDE SEQUENCE [LARGE SCALE GENOMIC DNA]</scope>
    <source>
        <strain evidence="2 3">PSKA28</strain>
    </source>
</reference>
<proteinExistence type="predicted"/>
<organism evidence="2 3">
    <name type="scientific">Streptomyces himalayensis subsp. himalayensis</name>
    <dbReference type="NCBI Taxonomy" id="2756131"/>
    <lineage>
        <taxon>Bacteria</taxon>
        <taxon>Bacillati</taxon>
        <taxon>Actinomycetota</taxon>
        <taxon>Actinomycetes</taxon>
        <taxon>Kitasatosporales</taxon>
        <taxon>Streptomycetaceae</taxon>
        <taxon>Streptomyces</taxon>
        <taxon>Streptomyces himalayensis</taxon>
    </lineage>
</organism>
<dbReference type="Pfam" id="PF18011">
    <property type="entry name" value="Catalase_C"/>
    <property type="match status" value="1"/>
</dbReference>
<dbReference type="Gene3D" id="3.40.50.880">
    <property type="match status" value="1"/>
</dbReference>
<protein>
    <recommendedName>
        <fullName evidence="1">Large catalase C-terminal domain-containing protein</fullName>
    </recommendedName>
</protein>
<feature type="domain" description="Large catalase C-terminal" evidence="1">
    <location>
        <begin position="3"/>
        <end position="40"/>
    </location>
</feature>
<name>A0A7W0IDF0_9ACTN</name>
<evidence type="ECO:0000313" key="3">
    <source>
        <dbReference type="Proteomes" id="UP000545761"/>
    </source>
</evidence>
<dbReference type="AlphaFoldDB" id="A0A7W0IDF0"/>
<dbReference type="EMBL" id="JACEHE010000053">
    <property type="protein sequence ID" value="MBA2951740.1"/>
    <property type="molecule type" value="Genomic_DNA"/>
</dbReference>
<comment type="caution">
    <text evidence="2">The sequence shown here is derived from an EMBL/GenBank/DDBJ whole genome shotgun (WGS) entry which is preliminary data.</text>
</comment>
<dbReference type="InterPro" id="IPR041399">
    <property type="entry name" value="Catalase_large_C"/>
</dbReference>
<dbReference type="InterPro" id="IPR029062">
    <property type="entry name" value="Class_I_gatase-like"/>
</dbReference>
<gene>
    <name evidence="2" type="ORF">H1D24_39785</name>
</gene>
<dbReference type="Proteomes" id="UP000545761">
    <property type="component" value="Unassembled WGS sequence"/>
</dbReference>
<evidence type="ECO:0000313" key="2">
    <source>
        <dbReference type="EMBL" id="MBA2951740.1"/>
    </source>
</evidence>
<dbReference type="RefSeq" id="WP_181662662.1">
    <property type="nucleotide sequence ID" value="NZ_JACEHE010000053.1"/>
</dbReference>
<evidence type="ECO:0000259" key="1">
    <source>
        <dbReference type="Pfam" id="PF18011"/>
    </source>
</evidence>